<dbReference type="InterPro" id="IPR011095">
    <property type="entry name" value="Dala_Dala_lig_C"/>
</dbReference>
<evidence type="ECO:0000256" key="9">
    <source>
        <dbReference type="ARBA" id="ARBA00023316"/>
    </source>
</evidence>
<dbReference type="GO" id="GO:0009252">
    <property type="term" value="P:peptidoglycan biosynthetic process"/>
    <property type="evidence" value="ECO:0007669"/>
    <property type="project" value="UniProtKB-UniRule"/>
</dbReference>
<dbReference type="PANTHER" id="PTHR23132">
    <property type="entry name" value="D-ALANINE--D-ALANINE LIGASE"/>
    <property type="match status" value="1"/>
</dbReference>
<feature type="binding site" evidence="12">
    <location>
        <position position="239"/>
    </location>
    <ligand>
        <name>Mg(2+)</name>
        <dbReference type="ChEBI" id="CHEBI:18420"/>
        <label>1</label>
    </ligand>
</feature>
<evidence type="ECO:0000256" key="6">
    <source>
        <dbReference type="ARBA" id="ARBA00022840"/>
    </source>
</evidence>
<dbReference type="InterPro" id="IPR013815">
    <property type="entry name" value="ATP_grasp_subdomain_1"/>
</dbReference>
<dbReference type="GO" id="GO:0008360">
    <property type="term" value="P:regulation of cell shape"/>
    <property type="evidence" value="ECO:0007669"/>
    <property type="project" value="UniProtKB-KW"/>
</dbReference>
<dbReference type="InterPro" id="IPR000291">
    <property type="entry name" value="D-Ala_lig_Van_CS"/>
</dbReference>
<dbReference type="GO" id="GO:0046872">
    <property type="term" value="F:metal ion binding"/>
    <property type="evidence" value="ECO:0007669"/>
    <property type="project" value="UniProtKB-KW"/>
</dbReference>
<keyword evidence="12" id="KW-0460">Magnesium</keyword>
<feature type="domain" description="ATP-grasp" evidence="14">
    <location>
        <begin position="100"/>
        <end position="284"/>
    </location>
</feature>
<proteinExistence type="inferred from homology"/>
<dbReference type="GO" id="GO:0071555">
    <property type="term" value="P:cell wall organization"/>
    <property type="evidence" value="ECO:0007669"/>
    <property type="project" value="UniProtKB-KW"/>
</dbReference>
<keyword evidence="16" id="KW-1185">Reference proteome</keyword>
<dbReference type="GO" id="GO:0005524">
    <property type="term" value="F:ATP binding"/>
    <property type="evidence" value="ECO:0007669"/>
    <property type="project" value="UniProtKB-UniRule"/>
</dbReference>
<evidence type="ECO:0000256" key="2">
    <source>
        <dbReference type="ARBA" id="ARBA00010871"/>
    </source>
</evidence>
<keyword evidence="4 10" id="KW-0436">Ligase</keyword>
<evidence type="ECO:0000256" key="13">
    <source>
        <dbReference type="PROSITE-ProRule" id="PRU00409"/>
    </source>
</evidence>
<dbReference type="SUPFAM" id="SSF56059">
    <property type="entry name" value="Glutathione synthetase ATP-binding domain-like"/>
    <property type="match status" value="1"/>
</dbReference>
<keyword evidence="12" id="KW-0479">Metal-binding</keyword>
<dbReference type="EC" id="6.3.2.4" evidence="10"/>
<dbReference type="KEGG" id="haby:HLVA_01700"/>
<dbReference type="InterPro" id="IPR011761">
    <property type="entry name" value="ATP-grasp"/>
</dbReference>
<dbReference type="InterPro" id="IPR016185">
    <property type="entry name" value="PreATP-grasp_dom_sf"/>
</dbReference>
<evidence type="ECO:0000256" key="7">
    <source>
        <dbReference type="ARBA" id="ARBA00022960"/>
    </source>
</evidence>
<dbReference type="InterPro" id="IPR005905">
    <property type="entry name" value="D_ala_D_ala"/>
</dbReference>
<evidence type="ECO:0000256" key="3">
    <source>
        <dbReference type="ARBA" id="ARBA00022490"/>
    </source>
</evidence>
<organism evidence="15 16">
    <name type="scientific">Haliovirga abyssi</name>
    <dbReference type="NCBI Taxonomy" id="2996794"/>
    <lineage>
        <taxon>Bacteria</taxon>
        <taxon>Fusobacteriati</taxon>
        <taxon>Fusobacteriota</taxon>
        <taxon>Fusobacteriia</taxon>
        <taxon>Fusobacteriales</taxon>
        <taxon>Haliovirgaceae</taxon>
        <taxon>Haliovirga</taxon>
    </lineage>
</organism>
<dbReference type="Gene3D" id="3.30.470.20">
    <property type="entry name" value="ATP-grasp fold, B domain"/>
    <property type="match status" value="1"/>
</dbReference>
<dbReference type="Pfam" id="PF07478">
    <property type="entry name" value="Dala_Dala_lig_C"/>
    <property type="match status" value="1"/>
</dbReference>
<dbReference type="PANTHER" id="PTHR23132:SF23">
    <property type="entry name" value="D-ALANINE--D-ALANINE LIGASE B"/>
    <property type="match status" value="1"/>
</dbReference>
<comment type="pathway">
    <text evidence="10">Cell wall biogenesis; peptidoglycan biosynthesis.</text>
</comment>
<feature type="active site" evidence="11">
    <location>
        <position position="134"/>
    </location>
</feature>
<comment type="similarity">
    <text evidence="2 10">Belongs to the D-alanine--D-alanine ligase family.</text>
</comment>
<dbReference type="NCBIfam" id="NF002378">
    <property type="entry name" value="PRK01372.1"/>
    <property type="match status" value="1"/>
</dbReference>
<accession>A0AAU9D0V9</accession>
<feature type="binding site" evidence="12">
    <location>
        <position position="251"/>
    </location>
    <ligand>
        <name>Mg(2+)</name>
        <dbReference type="ChEBI" id="CHEBI:18420"/>
        <label>2</label>
    </ligand>
</feature>
<evidence type="ECO:0000256" key="12">
    <source>
        <dbReference type="PIRSR" id="PIRSR039102-3"/>
    </source>
</evidence>
<comment type="function">
    <text evidence="10">Cell wall formation.</text>
</comment>
<dbReference type="HAMAP" id="MF_00047">
    <property type="entry name" value="Dala_Dala_lig"/>
    <property type="match status" value="1"/>
</dbReference>
<protein>
    <recommendedName>
        <fullName evidence="10">D-alanine--D-alanine ligase</fullName>
        <ecNumber evidence="10">6.3.2.4</ecNumber>
    </recommendedName>
    <alternativeName>
        <fullName evidence="10">D-Ala-D-Ala ligase</fullName>
    </alternativeName>
    <alternativeName>
        <fullName evidence="10">D-alanylalanine synthetase</fullName>
    </alternativeName>
</protein>
<feature type="binding site" evidence="12">
    <location>
        <position position="253"/>
    </location>
    <ligand>
        <name>Mg(2+)</name>
        <dbReference type="ChEBI" id="CHEBI:18420"/>
        <label>2</label>
    </ligand>
</feature>
<gene>
    <name evidence="10 15" type="primary">ddl</name>
    <name evidence="15" type="ORF">HLVA_01700</name>
</gene>
<comment type="cofactor">
    <cofactor evidence="12">
        <name>Mg(2+)</name>
        <dbReference type="ChEBI" id="CHEBI:18420"/>
    </cofactor>
    <cofactor evidence="12">
        <name>Mn(2+)</name>
        <dbReference type="ChEBI" id="CHEBI:29035"/>
    </cofactor>
    <text evidence="12">Binds 2 magnesium or manganese ions per subunit.</text>
</comment>
<evidence type="ECO:0000256" key="5">
    <source>
        <dbReference type="ARBA" id="ARBA00022741"/>
    </source>
</evidence>
<dbReference type="GO" id="GO:0008716">
    <property type="term" value="F:D-alanine-D-alanine ligase activity"/>
    <property type="evidence" value="ECO:0007669"/>
    <property type="project" value="UniProtKB-UniRule"/>
</dbReference>
<feature type="binding site" evidence="12">
    <location>
        <position position="251"/>
    </location>
    <ligand>
        <name>Mg(2+)</name>
        <dbReference type="ChEBI" id="CHEBI:18420"/>
        <label>1</label>
    </ligand>
</feature>
<dbReference type="EMBL" id="AP027059">
    <property type="protein sequence ID" value="BDU49601.1"/>
    <property type="molecule type" value="Genomic_DNA"/>
</dbReference>
<dbReference type="PROSITE" id="PS00843">
    <property type="entry name" value="DALA_DALA_LIGASE_1"/>
    <property type="match status" value="1"/>
</dbReference>
<evidence type="ECO:0000256" key="8">
    <source>
        <dbReference type="ARBA" id="ARBA00022984"/>
    </source>
</evidence>
<dbReference type="PROSITE" id="PS00844">
    <property type="entry name" value="DALA_DALA_LIGASE_2"/>
    <property type="match status" value="1"/>
</dbReference>
<dbReference type="InterPro" id="IPR011127">
    <property type="entry name" value="Dala_Dala_lig_N"/>
</dbReference>
<keyword evidence="5 13" id="KW-0547">Nucleotide-binding</keyword>
<dbReference type="Proteomes" id="UP001321582">
    <property type="component" value="Chromosome"/>
</dbReference>
<keyword evidence="12" id="KW-0464">Manganese</keyword>
<dbReference type="Gene3D" id="3.30.1490.20">
    <property type="entry name" value="ATP-grasp fold, A domain"/>
    <property type="match status" value="1"/>
</dbReference>
<feature type="active site" evidence="11">
    <location>
        <position position="262"/>
    </location>
</feature>
<feature type="active site" evidence="11">
    <location>
        <position position="13"/>
    </location>
</feature>
<dbReference type="GO" id="GO:0005737">
    <property type="term" value="C:cytoplasm"/>
    <property type="evidence" value="ECO:0007669"/>
    <property type="project" value="UniProtKB-SubCell"/>
</dbReference>
<keyword evidence="9 10" id="KW-0961">Cell wall biogenesis/degradation</keyword>
<evidence type="ECO:0000259" key="14">
    <source>
        <dbReference type="PROSITE" id="PS50975"/>
    </source>
</evidence>
<dbReference type="AlphaFoldDB" id="A0AAU9D0V9"/>
<sequence>MRIAVLMGGISAEREISLKTGRAVLKKLLELGYDAFEVNLTKENIVSELTRDDYDIAFIALHGEFGEDGRVQAFLDIVGKKYTGSGFIASAISIDKEITKKIIKNIGICIPKSYMNIEEVKKFPVIVKPAFEGSSIGLHICKNRDELEKAVNNLKSKKILIEEFIEGEELTIGVLNREGLGVVKIKPKSGVYDYKSKYTKGETEFEVPAKIKKEIYDKAVLYSEIIYKELELKGAIRVDMILSEDKLYFLEVNTIPGMTETSLLPKLANLKGYSFGDLLKKIIEPIAKN</sequence>
<dbReference type="Pfam" id="PF01820">
    <property type="entry name" value="Dala_Dala_lig_N"/>
    <property type="match status" value="1"/>
</dbReference>
<evidence type="ECO:0000313" key="15">
    <source>
        <dbReference type="EMBL" id="BDU49601.1"/>
    </source>
</evidence>
<name>A0AAU9D0V9_9FUSO</name>
<comment type="subcellular location">
    <subcellularLocation>
        <location evidence="1 10">Cytoplasm</location>
    </subcellularLocation>
</comment>
<evidence type="ECO:0000256" key="10">
    <source>
        <dbReference type="HAMAP-Rule" id="MF_00047"/>
    </source>
</evidence>
<keyword evidence="7 10" id="KW-0133">Cell shape</keyword>
<dbReference type="NCBIfam" id="TIGR01205">
    <property type="entry name" value="D_ala_D_alaTIGR"/>
    <property type="match status" value="1"/>
</dbReference>
<evidence type="ECO:0000256" key="4">
    <source>
        <dbReference type="ARBA" id="ARBA00022598"/>
    </source>
</evidence>
<evidence type="ECO:0000256" key="1">
    <source>
        <dbReference type="ARBA" id="ARBA00004496"/>
    </source>
</evidence>
<evidence type="ECO:0000256" key="11">
    <source>
        <dbReference type="PIRSR" id="PIRSR039102-1"/>
    </source>
</evidence>
<dbReference type="PROSITE" id="PS50975">
    <property type="entry name" value="ATP_GRASP"/>
    <property type="match status" value="1"/>
</dbReference>
<keyword evidence="8 10" id="KW-0573">Peptidoglycan synthesis</keyword>
<dbReference type="PIRSF" id="PIRSF039102">
    <property type="entry name" value="Ddl/VanB"/>
    <property type="match status" value="1"/>
</dbReference>
<dbReference type="SUPFAM" id="SSF52440">
    <property type="entry name" value="PreATP-grasp domain"/>
    <property type="match status" value="1"/>
</dbReference>
<evidence type="ECO:0000313" key="16">
    <source>
        <dbReference type="Proteomes" id="UP001321582"/>
    </source>
</evidence>
<dbReference type="Gene3D" id="3.40.50.20">
    <property type="match status" value="1"/>
</dbReference>
<comment type="catalytic activity">
    <reaction evidence="10">
        <text>2 D-alanine + ATP = D-alanyl-D-alanine + ADP + phosphate + H(+)</text>
        <dbReference type="Rhea" id="RHEA:11224"/>
        <dbReference type="ChEBI" id="CHEBI:15378"/>
        <dbReference type="ChEBI" id="CHEBI:30616"/>
        <dbReference type="ChEBI" id="CHEBI:43474"/>
        <dbReference type="ChEBI" id="CHEBI:57416"/>
        <dbReference type="ChEBI" id="CHEBI:57822"/>
        <dbReference type="ChEBI" id="CHEBI:456216"/>
        <dbReference type="EC" id="6.3.2.4"/>
    </reaction>
</comment>
<keyword evidence="6 13" id="KW-0067">ATP-binding</keyword>
<dbReference type="RefSeq" id="WP_307904551.1">
    <property type="nucleotide sequence ID" value="NZ_AP027059.1"/>
</dbReference>
<keyword evidence="3 10" id="KW-0963">Cytoplasm</keyword>
<reference evidence="15 16" key="1">
    <citation type="submission" date="2022-11" db="EMBL/GenBank/DDBJ databases">
        <title>Haliovirga abyssi gen. nov., sp. nov., a mesophilic fermentative bacterium isolated from the Iheya North hydrothermal field and the proposal of Haliovirgaceae fam. nov.</title>
        <authorList>
            <person name="Miyazaki U."/>
            <person name="Tame A."/>
            <person name="Miyazaki J."/>
            <person name="Takai K."/>
            <person name="Sawayama S."/>
            <person name="Kitajima M."/>
            <person name="Okamoto A."/>
            <person name="Nakagawa S."/>
        </authorList>
    </citation>
    <scope>NUCLEOTIDE SEQUENCE [LARGE SCALE GENOMIC DNA]</scope>
    <source>
        <strain evidence="15 16">IC12</strain>
    </source>
</reference>